<gene>
    <name evidence="8 10" type="primary">trpA</name>
    <name evidence="10" type="ORF">PsB1_0774</name>
</gene>
<dbReference type="PANTHER" id="PTHR43406:SF1">
    <property type="entry name" value="TRYPTOPHAN SYNTHASE ALPHA CHAIN, CHLOROPLASTIC"/>
    <property type="match status" value="1"/>
</dbReference>
<reference evidence="10" key="2">
    <citation type="journal article" date="2023" name="ISME Commun">
        <title>Characterization of a bloom-associated alphaproteobacterial lineage, 'Candidatus Phycosocius': insights into freshwater algal-bacterial interactions.</title>
        <authorList>
            <person name="Tanabe Y."/>
            <person name="Yamaguchi H."/>
            <person name="Yoshida M."/>
            <person name="Kai A."/>
            <person name="Okazaki Y."/>
        </authorList>
    </citation>
    <scope>NUCLEOTIDE SEQUENCE</scope>
    <source>
        <strain evidence="10">BOTRYCO-1</strain>
    </source>
</reference>
<dbReference type="RefSeq" id="WP_284359223.1">
    <property type="nucleotide sequence ID" value="NZ_BPFZ01000003.1"/>
</dbReference>
<comment type="function">
    <text evidence="8">The alpha subunit is responsible for the aldol cleavage of indoleglycerol phosphate to indole and glyceraldehyde 3-phosphate.</text>
</comment>
<keyword evidence="6 8" id="KW-0456">Lyase</keyword>
<dbReference type="CDD" id="cd04724">
    <property type="entry name" value="Tryptophan_synthase_alpha"/>
    <property type="match status" value="1"/>
</dbReference>
<dbReference type="Gene3D" id="3.20.20.70">
    <property type="entry name" value="Aldolase class I"/>
    <property type="match status" value="1"/>
</dbReference>
<name>A0ABQ4PUJ9_9PROT</name>
<dbReference type="PROSITE" id="PS00167">
    <property type="entry name" value="TRP_SYNTHASE_ALPHA"/>
    <property type="match status" value="1"/>
</dbReference>
<dbReference type="InterPro" id="IPR013785">
    <property type="entry name" value="Aldolase_TIM"/>
</dbReference>
<evidence type="ECO:0000256" key="6">
    <source>
        <dbReference type="ARBA" id="ARBA00023239"/>
    </source>
</evidence>
<comment type="pathway">
    <text evidence="1 8">Amino-acid biosynthesis; L-tryptophan biosynthesis; L-tryptophan from chorismate: step 5/5.</text>
</comment>
<dbReference type="NCBIfam" id="TIGR00262">
    <property type="entry name" value="trpA"/>
    <property type="match status" value="1"/>
</dbReference>
<evidence type="ECO:0000256" key="9">
    <source>
        <dbReference type="RuleBase" id="RU003662"/>
    </source>
</evidence>
<reference evidence="10" key="1">
    <citation type="submission" date="2021-05" db="EMBL/GenBank/DDBJ databases">
        <authorList>
            <person name="Tanabe Y."/>
        </authorList>
    </citation>
    <scope>NUCLEOTIDE SEQUENCE</scope>
    <source>
        <strain evidence="10">BOTRYCO-1</strain>
    </source>
</reference>
<comment type="subunit">
    <text evidence="2 8">Tetramer of two alpha and two beta chains.</text>
</comment>
<dbReference type="Proteomes" id="UP001161064">
    <property type="component" value="Unassembled WGS sequence"/>
</dbReference>
<dbReference type="InterPro" id="IPR018204">
    <property type="entry name" value="Trp_synthase_alpha_AS"/>
</dbReference>
<dbReference type="InterPro" id="IPR002028">
    <property type="entry name" value="Trp_synthase_suA"/>
</dbReference>
<evidence type="ECO:0000256" key="3">
    <source>
        <dbReference type="ARBA" id="ARBA00022605"/>
    </source>
</evidence>
<dbReference type="EC" id="4.2.1.20" evidence="8"/>
<evidence type="ECO:0000313" key="11">
    <source>
        <dbReference type="Proteomes" id="UP001161064"/>
    </source>
</evidence>
<keyword evidence="3 8" id="KW-0028">Amino-acid biosynthesis</keyword>
<dbReference type="EMBL" id="BPFZ01000003">
    <property type="protein sequence ID" value="GIU66620.1"/>
    <property type="molecule type" value="Genomic_DNA"/>
</dbReference>
<evidence type="ECO:0000256" key="1">
    <source>
        <dbReference type="ARBA" id="ARBA00004733"/>
    </source>
</evidence>
<proteinExistence type="inferred from homology"/>
<sequence length="276" mass="28594">MPVARLTNAFARAKAENRAALVAYVMAGDPSLESCAAILDGLPGAGVDVIELGFPFTDPMADGPSIQRAGIRALKKGTTLRKTLALAQAFRVKHPKTALILMGYLNPVETFGYQEFSKEAALAGVDGAIIVDAPPEEDGELRAAMAEQDLALIRLVTPTSDAKRLATLLKGVTGFIYYVSVAGITGDKLIETADIAQAVGQVRLASPLPVAIGFGIKTPEAAANTAKIADGVVVGSALVDVIATAYETGQNGAQAGASFCQSLSRAIMDARLEPIV</sequence>
<evidence type="ECO:0000256" key="8">
    <source>
        <dbReference type="HAMAP-Rule" id="MF_00131"/>
    </source>
</evidence>
<dbReference type="PANTHER" id="PTHR43406">
    <property type="entry name" value="TRYPTOPHAN SYNTHASE, ALPHA CHAIN"/>
    <property type="match status" value="1"/>
</dbReference>
<comment type="catalytic activity">
    <reaction evidence="7 8">
        <text>(1S,2R)-1-C-(indol-3-yl)glycerol 3-phosphate + L-serine = D-glyceraldehyde 3-phosphate + L-tryptophan + H2O</text>
        <dbReference type="Rhea" id="RHEA:10532"/>
        <dbReference type="ChEBI" id="CHEBI:15377"/>
        <dbReference type="ChEBI" id="CHEBI:33384"/>
        <dbReference type="ChEBI" id="CHEBI:57912"/>
        <dbReference type="ChEBI" id="CHEBI:58866"/>
        <dbReference type="ChEBI" id="CHEBI:59776"/>
        <dbReference type="EC" id="4.2.1.20"/>
    </reaction>
</comment>
<evidence type="ECO:0000256" key="2">
    <source>
        <dbReference type="ARBA" id="ARBA00011270"/>
    </source>
</evidence>
<organism evidence="10 11">
    <name type="scientific">Candidatus Phycosocius spiralis</name>
    <dbReference type="NCBI Taxonomy" id="2815099"/>
    <lineage>
        <taxon>Bacteria</taxon>
        <taxon>Pseudomonadati</taxon>
        <taxon>Pseudomonadota</taxon>
        <taxon>Alphaproteobacteria</taxon>
        <taxon>Caulobacterales</taxon>
        <taxon>Caulobacterales incertae sedis</taxon>
        <taxon>Candidatus Phycosocius</taxon>
    </lineage>
</organism>
<evidence type="ECO:0000313" key="10">
    <source>
        <dbReference type="EMBL" id="GIU66620.1"/>
    </source>
</evidence>
<keyword evidence="5 8" id="KW-0057">Aromatic amino acid biosynthesis</keyword>
<comment type="similarity">
    <text evidence="8 9">Belongs to the TrpA family.</text>
</comment>
<dbReference type="Pfam" id="PF00290">
    <property type="entry name" value="Trp_syntA"/>
    <property type="match status" value="1"/>
</dbReference>
<dbReference type="HAMAP" id="MF_00131">
    <property type="entry name" value="Trp_synth_alpha"/>
    <property type="match status" value="1"/>
</dbReference>
<feature type="active site" description="Proton acceptor" evidence="8">
    <location>
        <position position="51"/>
    </location>
</feature>
<evidence type="ECO:0000256" key="7">
    <source>
        <dbReference type="ARBA" id="ARBA00049047"/>
    </source>
</evidence>
<accession>A0ABQ4PUJ9</accession>
<dbReference type="InterPro" id="IPR011060">
    <property type="entry name" value="RibuloseP-bd_barrel"/>
</dbReference>
<protein>
    <recommendedName>
        <fullName evidence="8">Tryptophan synthase alpha chain</fullName>
        <ecNumber evidence="8">4.2.1.20</ecNumber>
    </recommendedName>
</protein>
<feature type="active site" description="Proton acceptor" evidence="8">
    <location>
        <position position="62"/>
    </location>
</feature>
<keyword evidence="11" id="KW-1185">Reference proteome</keyword>
<comment type="caution">
    <text evidence="10">The sequence shown here is derived from an EMBL/GenBank/DDBJ whole genome shotgun (WGS) entry which is preliminary data.</text>
</comment>
<keyword evidence="4 8" id="KW-0822">Tryptophan biosynthesis</keyword>
<evidence type="ECO:0000256" key="4">
    <source>
        <dbReference type="ARBA" id="ARBA00022822"/>
    </source>
</evidence>
<evidence type="ECO:0000256" key="5">
    <source>
        <dbReference type="ARBA" id="ARBA00023141"/>
    </source>
</evidence>
<dbReference type="SUPFAM" id="SSF51366">
    <property type="entry name" value="Ribulose-phoshate binding barrel"/>
    <property type="match status" value="1"/>
</dbReference>